<evidence type="ECO:0000313" key="2">
    <source>
        <dbReference type="EMBL" id="CAD7660434.1"/>
    </source>
</evidence>
<feature type="compositionally biased region" description="Polar residues" evidence="1">
    <location>
        <begin position="167"/>
        <end position="233"/>
    </location>
</feature>
<feature type="compositionally biased region" description="Polar residues" evidence="1">
    <location>
        <begin position="317"/>
        <end position="345"/>
    </location>
</feature>
<accession>A0A7R9MJX2</accession>
<feature type="compositionally biased region" description="Low complexity" evidence="1">
    <location>
        <begin position="25"/>
        <end position="40"/>
    </location>
</feature>
<feature type="compositionally biased region" description="Polar residues" evidence="1">
    <location>
        <begin position="41"/>
        <end position="54"/>
    </location>
</feature>
<keyword evidence="3" id="KW-1185">Reference proteome</keyword>
<dbReference type="AlphaFoldDB" id="A0A7R9MJX2"/>
<feature type="compositionally biased region" description="Basic and acidic residues" evidence="1">
    <location>
        <begin position="303"/>
        <end position="316"/>
    </location>
</feature>
<evidence type="ECO:0000313" key="3">
    <source>
        <dbReference type="Proteomes" id="UP000728032"/>
    </source>
</evidence>
<dbReference type="EMBL" id="OC935042">
    <property type="protein sequence ID" value="CAD7660434.1"/>
    <property type="molecule type" value="Genomic_DNA"/>
</dbReference>
<dbReference type="Proteomes" id="UP000728032">
    <property type="component" value="Unassembled WGS sequence"/>
</dbReference>
<organism evidence="2">
    <name type="scientific">Oppiella nova</name>
    <dbReference type="NCBI Taxonomy" id="334625"/>
    <lineage>
        <taxon>Eukaryota</taxon>
        <taxon>Metazoa</taxon>
        <taxon>Ecdysozoa</taxon>
        <taxon>Arthropoda</taxon>
        <taxon>Chelicerata</taxon>
        <taxon>Arachnida</taxon>
        <taxon>Acari</taxon>
        <taxon>Acariformes</taxon>
        <taxon>Sarcoptiformes</taxon>
        <taxon>Oribatida</taxon>
        <taxon>Brachypylina</taxon>
        <taxon>Oppioidea</taxon>
        <taxon>Oppiidae</taxon>
        <taxon>Oppiella</taxon>
    </lineage>
</organism>
<reference evidence="2" key="1">
    <citation type="submission" date="2020-11" db="EMBL/GenBank/DDBJ databases">
        <authorList>
            <person name="Tran Van P."/>
        </authorList>
    </citation>
    <scope>NUCLEOTIDE SEQUENCE</scope>
</reference>
<feature type="compositionally biased region" description="Polar residues" evidence="1">
    <location>
        <begin position="249"/>
        <end position="267"/>
    </location>
</feature>
<protein>
    <submittedName>
        <fullName evidence="2">Uncharacterized protein</fullName>
    </submittedName>
</protein>
<sequence length="345" mass="38805">MDNFEVPTIPKIFVPQTIFTKPESRSSSKNLDSSAKSSNSGNTTQTTESNSSVKPTLHKETRENTTPLPSFPAPPQLCASCSQVLLQYFVPLQHYVNEVIKITRGGDNGIPITPLVAIQSTTTSADVSSLQNVNKSSDYNRDEQHLNTNSGNESISETKHTDDRSHQQFNQRQNHNYDNNSHQRTNESNGSNGRDGQQSDSRNYSQTSEPTHTSRTSESIGNSRQQHNVFEGNQTNETQRSTSRTSESIGNSRQQHNVFEGNQTNETQRSEESRDDRSGRIRGQMESTNSNTSHGNRGPEAYNFERKEYHSSDNTREQNLSQNLMTDRNDGNENSWTEDVSSPYY</sequence>
<dbReference type="EMBL" id="CAJPVJ010020217">
    <property type="protein sequence ID" value="CAG2177572.1"/>
    <property type="molecule type" value="Genomic_DNA"/>
</dbReference>
<feature type="compositionally biased region" description="Basic and acidic residues" evidence="1">
    <location>
        <begin position="268"/>
        <end position="279"/>
    </location>
</feature>
<feature type="compositionally biased region" description="Polar residues" evidence="1">
    <location>
        <begin position="146"/>
        <end position="155"/>
    </location>
</feature>
<feature type="compositionally biased region" description="Low complexity" evidence="1">
    <location>
        <begin position="234"/>
        <end position="248"/>
    </location>
</feature>
<feature type="compositionally biased region" description="Polar residues" evidence="1">
    <location>
        <begin position="123"/>
        <end position="137"/>
    </location>
</feature>
<evidence type="ECO:0000256" key="1">
    <source>
        <dbReference type="SAM" id="MobiDB-lite"/>
    </source>
</evidence>
<feature type="region of interest" description="Disordered" evidence="1">
    <location>
        <begin position="123"/>
        <end position="345"/>
    </location>
</feature>
<proteinExistence type="predicted"/>
<feature type="compositionally biased region" description="Basic and acidic residues" evidence="1">
    <location>
        <begin position="156"/>
        <end position="166"/>
    </location>
</feature>
<name>A0A7R9MJX2_9ACAR</name>
<gene>
    <name evidence="2" type="ORF">ONB1V03_LOCUS17002</name>
</gene>
<feature type="region of interest" description="Disordered" evidence="1">
    <location>
        <begin position="20"/>
        <end position="69"/>
    </location>
</feature>
<feature type="compositionally biased region" description="Polar residues" evidence="1">
    <location>
        <begin position="285"/>
        <end position="295"/>
    </location>
</feature>